<reference evidence="4" key="1">
    <citation type="submission" date="2021-04" db="EMBL/GenBank/DDBJ databases">
        <authorList>
            <consortium name="Wellcome Sanger Institute Data Sharing"/>
        </authorList>
    </citation>
    <scope>NUCLEOTIDE SEQUENCE [LARGE SCALE GENOMIC DNA]</scope>
</reference>
<feature type="compositionally biased region" description="Low complexity" evidence="2">
    <location>
        <begin position="438"/>
        <end position="453"/>
    </location>
</feature>
<keyword evidence="5" id="KW-1185">Reference proteome</keyword>
<dbReference type="FunFam" id="1.10.10.10:FF:000182">
    <property type="entry name" value="DEP domain-containing protein 1B isoform 1"/>
    <property type="match status" value="1"/>
</dbReference>
<dbReference type="GeneID" id="113152870"/>
<dbReference type="GO" id="GO:0005096">
    <property type="term" value="F:GTPase activator activity"/>
    <property type="evidence" value="ECO:0007669"/>
    <property type="project" value="UniProtKB-KW"/>
</dbReference>
<dbReference type="InParanoid" id="A0A3Q1GX55"/>
<dbReference type="InterPro" id="IPR000591">
    <property type="entry name" value="DEP_dom"/>
</dbReference>
<evidence type="ECO:0000259" key="3">
    <source>
        <dbReference type="SMART" id="SM00049"/>
    </source>
</evidence>
<accession>A0A3Q1GX55</accession>
<dbReference type="Gene3D" id="1.10.10.10">
    <property type="entry name" value="Winged helix-like DNA-binding domain superfamily/Winged helix DNA-binding domain"/>
    <property type="match status" value="1"/>
</dbReference>
<reference evidence="4" key="3">
    <citation type="submission" date="2025-09" db="UniProtKB">
        <authorList>
            <consortium name="Ensembl"/>
        </authorList>
    </citation>
    <scope>IDENTIFICATION</scope>
</reference>
<dbReference type="GeneTree" id="ENSGT00950000182976"/>
<dbReference type="SUPFAM" id="SSF46785">
    <property type="entry name" value="Winged helix' DNA-binding domain"/>
    <property type="match status" value="1"/>
</dbReference>
<dbReference type="GO" id="GO:0035556">
    <property type="term" value="P:intracellular signal transduction"/>
    <property type="evidence" value="ECO:0007669"/>
    <property type="project" value="InterPro"/>
</dbReference>
<dbReference type="Proteomes" id="UP000265040">
    <property type="component" value="Chromosome 4"/>
</dbReference>
<dbReference type="PANTHER" id="PTHR16206">
    <property type="entry name" value="DEP DOMAIN-CONTAINING"/>
    <property type="match status" value="1"/>
</dbReference>
<dbReference type="SMART" id="SM00049">
    <property type="entry name" value="DEP"/>
    <property type="match status" value="1"/>
</dbReference>
<evidence type="ECO:0000313" key="5">
    <source>
        <dbReference type="Proteomes" id="UP000265040"/>
    </source>
</evidence>
<dbReference type="Pfam" id="PF00610">
    <property type="entry name" value="DEP"/>
    <property type="match status" value="1"/>
</dbReference>
<keyword evidence="1" id="KW-0343">GTPase activation</keyword>
<name>A0A3Q1GX55_ANATE</name>
<evidence type="ECO:0000313" key="4">
    <source>
        <dbReference type="Ensembl" id="ENSATEP00000000447.1"/>
    </source>
</evidence>
<organism evidence="4 5">
    <name type="scientific">Anabas testudineus</name>
    <name type="common">Climbing perch</name>
    <name type="synonym">Anthias testudineus</name>
    <dbReference type="NCBI Taxonomy" id="64144"/>
    <lineage>
        <taxon>Eukaryota</taxon>
        <taxon>Metazoa</taxon>
        <taxon>Chordata</taxon>
        <taxon>Craniata</taxon>
        <taxon>Vertebrata</taxon>
        <taxon>Euteleostomi</taxon>
        <taxon>Actinopterygii</taxon>
        <taxon>Neopterygii</taxon>
        <taxon>Teleostei</taxon>
        <taxon>Neoteleostei</taxon>
        <taxon>Acanthomorphata</taxon>
        <taxon>Anabantaria</taxon>
        <taxon>Anabantiformes</taxon>
        <taxon>Anabantoidei</taxon>
        <taxon>Anabantidae</taxon>
        <taxon>Anabas</taxon>
    </lineage>
</organism>
<dbReference type="RefSeq" id="XP_026202139.1">
    <property type="nucleotide sequence ID" value="XM_026346354.2"/>
</dbReference>
<feature type="region of interest" description="Disordered" evidence="2">
    <location>
        <begin position="161"/>
        <end position="180"/>
    </location>
</feature>
<dbReference type="InterPro" id="IPR036388">
    <property type="entry name" value="WH-like_DNA-bd_sf"/>
</dbReference>
<reference evidence="4" key="2">
    <citation type="submission" date="2025-08" db="UniProtKB">
        <authorList>
            <consortium name="Ensembl"/>
        </authorList>
    </citation>
    <scope>IDENTIFICATION</scope>
</reference>
<dbReference type="OrthoDB" id="524326at2759"/>
<dbReference type="InterPro" id="IPR036390">
    <property type="entry name" value="WH_DNA-bd_sf"/>
</dbReference>
<dbReference type="Gene3D" id="1.10.555.10">
    <property type="entry name" value="Rho GTPase activation protein"/>
    <property type="match status" value="1"/>
</dbReference>
<feature type="region of interest" description="Disordered" evidence="2">
    <location>
        <begin position="315"/>
        <end position="334"/>
    </location>
</feature>
<dbReference type="SUPFAM" id="SSF48350">
    <property type="entry name" value="GTPase activation domain, GAP"/>
    <property type="match status" value="1"/>
</dbReference>
<feature type="compositionally biased region" description="Polar residues" evidence="2">
    <location>
        <begin position="161"/>
        <end position="175"/>
    </location>
</feature>
<dbReference type="AlphaFoldDB" id="A0A3Q1GX55"/>
<dbReference type="FunCoup" id="A0A3Q1GX55">
    <property type="interactions" value="603"/>
</dbReference>
<feature type="region of interest" description="Disordered" evidence="2">
    <location>
        <begin position="434"/>
        <end position="456"/>
    </location>
</feature>
<dbReference type="Ensembl" id="ENSATET00000000460.3">
    <property type="protein sequence ID" value="ENSATEP00000000447.1"/>
    <property type="gene ID" value="ENSATEG00000000365.3"/>
</dbReference>
<dbReference type="PANTHER" id="PTHR16206:SF12">
    <property type="entry name" value="DEP DOMAIN-CONTAINING PROTEIN 1A"/>
    <property type="match status" value="1"/>
</dbReference>
<sequence>MSSHVITPGPYRATKLWNEVTRLFRAGMPLRKHRQNFRHHSSCFMASAAVDWLHQLLQSNINFGPDVTRQQTVQLLKKFLKNHVIEDVKGRWGTEDLEDNNMLYRFPSTSPLKPIPCPAPALGPSSMKKRPSLRDKEGFFKFKSIKKHEKEMLENVDPALQTQGEGENQPAGEQQVQRRELTVEDEHDIWRDITLTHLQRILGITSLDAVLDQRYVNPQNIIHNMTKVNKHGVVTLDDKTNDLPHWVLSAMKSLANWPKYDSAQPSYPGFERDVFKTVSDYFYSLPQPLLTYELYELFINILVFCGYVTASTSHQRGKRKKPDLPSVPPPAKTSFRSTECLLLSLIRQGTCDETESPMREVLGGKLQSRLAALKAGGASDSQLGGSCSNLSTVISTKPQTRSCSLETILDDSAPLTRQQLFLSSDSLVSGAYSNMSKDSPSITTPPSSSDITSVSRATPITSQNVSAGTIRKRLSVVPMVGLSGSQRLRPRSVGSCLDIVIETREEDVNETAWQGRAASCLNVNAPAPADQHFSSSASHPLSLLSCHPPSTSYHSVSTFSSSAVAKAQGSHAATGPAGPRPACSTSNLTTLHAPAVVRRCLSSLDLSKPSRHVSLFKPPVCVPTSNSQPPQSKPEHSLLQPHCERVAIEALQLCTLLLPPACRRKLQLLMRMMSRISQNVDMPRLHPAIGTRTLMVHTFSGCVLGSAEECDLDELLATRLVSFLMDHQQSILSVPEYLRSAISDHIQYLRMVQVPIDGVSNVDASNAVCLPMPMYAFCRQISGAEFEQQKVESSQKAMEELLEILLTDQNISEKDRRKRLKQFQKQYPDIYSRRFPSADKDNKTDNKPKIKPALLSIKKTKVFSIRN</sequence>
<dbReference type="InterPro" id="IPR008936">
    <property type="entry name" value="Rho_GTPase_activation_prot"/>
</dbReference>
<proteinExistence type="predicted"/>
<evidence type="ECO:0000256" key="2">
    <source>
        <dbReference type="SAM" id="MobiDB-lite"/>
    </source>
</evidence>
<feature type="domain" description="DEP" evidence="3">
    <location>
        <begin position="24"/>
        <end position="108"/>
    </location>
</feature>
<dbReference type="CTD" id="76131"/>
<dbReference type="STRING" id="64144.ENSATEP00000000447"/>
<protein>
    <recommendedName>
        <fullName evidence="3">DEP domain-containing protein</fullName>
    </recommendedName>
</protein>
<evidence type="ECO:0000256" key="1">
    <source>
        <dbReference type="ARBA" id="ARBA00022468"/>
    </source>
</evidence>